<name>A0A8J7QCT1_9BACT</name>
<evidence type="ECO:0000256" key="7">
    <source>
        <dbReference type="ARBA" id="ARBA00022989"/>
    </source>
</evidence>
<feature type="domain" description="Cytochrome c assembly protein" evidence="10">
    <location>
        <begin position="10"/>
        <end position="163"/>
    </location>
</feature>
<feature type="transmembrane region" description="Helical" evidence="9">
    <location>
        <begin position="78"/>
        <end position="98"/>
    </location>
</feature>
<keyword evidence="12" id="KW-1185">Reference proteome</keyword>
<dbReference type="AlphaFoldDB" id="A0A8J7QCT1"/>
<keyword evidence="7 9" id="KW-1133">Transmembrane helix</keyword>
<evidence type="ECO:0000256" key="4">
    <source>
        <dbReference type="ARBA" id="ARBA00016463"/>
    </source>
</evidence>
<dbReference type="PRINTS" id="PR01386">
    <property type="entry name" value="CCMCBIOGNSIS"/>
</dbReference>
<feature type="transmembrane region" description="Helical" evidence="9">
    <location>
        <begin position="47"/>
        <end position="66"/>
    </location>
</feature>
<evidence type="ECO:0000256" key="3">
    <source>
        <dbReference type="ARBA" id="ARBA00005840"/>
    </source>
</evidence>
<organism evidence="11 12">
    <name type="scientific">Acanthopleuribacter pedis</name>
    <dbReference type="NCBI Taxonomy" id="442870"/>
    <lineage>
        <taxon>Bacteria</taxon>
        <taxon>Pseudomonadati</taxon>
        <taxon>Acidobacteriota</taxon>
        <taxon>Holophagae</taxon>
        <taxon>Acanthopleuribacterales</taxon>
        <taxon>Acanthopleuribacteraceae</taxon>
        <taxon>Acanthopleuribacter</taxon>
    </lineage>
</organism>
<evidence type="ECO:0000256" key="8">
    <source>
        <dbReference type="ARBA" id="ARBA00023136"/>
    </source>
</evidence>
<dbReference type="GO" id="GO:0020037">
    <property type="term" value="F:heme binding"/>
    <property type="evidence" value="ECO:0007669"/>
    <property type="project" value="InterPro"/>
</dbReference>
<evidence type="ECO:0000256" key="6">
    <source>
        <dbReference type="ARBA" id="ARBA00022748"/>
    </source>
</evidence>
<dbReference type="RefSeq" id="WP_207862110.1">
    <property type="nucleotide sequence ID" value="NZ_JAFREP010000032.1"/>
</dbReference>
<keyword evidence="6" id="KW-0201">Cytochrome c-type biogenesis</keyword>
<evidence type="ECO:0000313" key="11">
    <source>
        <dbReference type="EMBL" id="MBO1322137.1"/>
    </source>
</evidence>
<feature type="transmembrane region" description="Helical" evidence="9">
    <location>
        <begin position="110"/>
        <end position="128"/>
    </location>
</feature>
<sequence length="230" mass="26546">MSLKDKLLFALMFVVMQLALVWALAIAPPDKLQGDVQRIFYFHLGSIWPGFLAFFYVLYGSIRYLVSRDLIWDRKSLVSGEIGLVFCSIVLTTGPVWAKPTWGVYWAWDARLTSTLVLWLVFFFYVNLRNYIDDESKRPRVSAVLGIVGALMVPFVYMSTRIFETQHPKPVIMGDADSGIRDPNMNIALYLSLAAFTLLYIYLWRLGVQQMLTKDRLKKLRGRLLRLEGF</sequence>
<comment type="function">
    <text evidence="1">Required for the export of heme to the periplasm for the biogenesis of c-type cytochromes.</text>
</comment>
<comment type="subcellular location">
    <subcellularLocation>
        <location evidence="2">Membrane</location>
        <topology evidence="2">Multi-pass membrane protein</topology>
    </subcellularLocation>
</comment>
<evidence type="ECO:0000256" key="5">
    <source>
        <dbReference type="ARBA" id="ARBA00022692"/>
    </source>
</evidence>
<evidence type="ECO:0000256" key="1">
    <source>
        <dbReference type="ARBA" id="ARBA00002442"/>
    </source>
</evidence>
<keyword evidence="8 9" id="KW-0472">Membrane</keyword>
<feature type="transmembrane region" description="Helical" evidence="9">
    <location>
        <begin position="187"/>
        <end position="208"/>
    </location>
</feature>
<comment type="similarity">
    <text evidence="3">Belongs to the CcmC/CycZ/HelC family.</text>
</comment>
<protein>
    <recommendedName>
        <fullName evidence="4">Heme exporter protein C</fullName>
    </recommendedName>
</protein>
<keyword evidence="5 9" id="KW-0812">Transmembrane</keyword>
<dbReference type="EMBL" id="JAFREP010000032">
    <property type="protein sequence ID" value="MBO1322137.1"/>
    <property type="molecule type" value="Genomic_DNA"/>
</dbReference>
<dbReference type="InterPro" id="IPR002541">
    <property type="entry name" value="Cyt_c_assembly"/>
</dbReference>
<dbReference type="GO" id="GO:0017004">
    <property type="term" value="P:cytochrome complex assembly"/>
    <property type="evidence" value="ECO:0007669"/>
    <property type="project" value="UniProtKB-KW"/>
</dbReference>
<dbReference type="Pfam" id="PF01578">
    <property type="entry name" value="Cytochrom_C_asm"/>
    <property type="match status" value="1"/>
</dbReference>
<evidence type="ECO:0000259" key="10">
    <source>
        <dbReference type="Pfam" id="PF01578"/>
    </source>
</evidence>
<dbReference type="InterPro" id="IPR003557">
    <property type="entry name" value="Cyt_c_biogenesis_CcmC"/>
</dbReference>
<dbReference type="GO" id="GO:0005886">
    <property type="term" value="C:plasma membrane"/>
    <property type="evidence" value="ECO:0007669"/>
    <property type="project" value="TreeGrafter"/>
</dbReference>
<comment type="caution">
    <text evidence="11">The sequence shown here is derived from an EMBL/GenBank/DDBJ whole genome shotgun (WGS) entry which is preliminary data.</text>
</comment>
<gene>
    <name evidence="11" type="primary">ccsA</name>
    <name evidence="11" type="ORF">J3U88_26920</name>
</gene>
<evidence type="ECO:0000256" key="2">
    <source>
        <dbReference type="ARBA" id="ARBA00004141"/>
    </source>
</evidence>
<evidence type="ECO:0000313" key="12">
    <source>
        <dbReference type="Proteomes" id="UP000664417"/>
    </source>
</evidence>
<accession>A0A8J7QCT1</accession>
<proteinExistence type="inferred from homology"/>
<reference evidence="11" key="1">
    <citation type="submission" date="2021-03" db="EMBL/GenBank/DDBJ databases">
        <authorList>
            <person name="Wang G."/>
        </authorList>
    </citation>
    <scope>NUCLEOTIDE SEQUENCE</scope>
    <source>
        <strain evidence="11">KCTC 12899</strain>
    </source>
</reference>
<evidence type="ECO:0000256" key="9">
    <source>
        <dbReference type="SAM" id="Phobius"/>
    </source>
</evidence>
<dbReference type="PANTHER" id="PTHR30071">
    <property type="entry name" value="HEME EXPORTER PROTEIN C"/>
    <property type="match status" value="1"/>
</dbReference>
<dbReference type="PANTHER" id="PTHR30071:SF1">
    <property type="entry name" value="CYTOCHROME B_B6 PROTEIN-RELATED"/>
    <property type="match status" value="1"/>
</dbReference>
<dbReference type="Proteomes" id="UP000664417">
    <property type="component" value="Unassembled WGS sequence"/>
</dbReference>
<dbReference type="GO" id="GO:0015232">
    <property type="term" value="F:heme transmembrane transporter activity"/>
    <property type="evidence" value="ECO:0007669"/>
    <property type="project" value="InterPro"/>
</dbReference>
<dbReference type="InterPro" id="IPR045062">
    <property type="entry name" value="Cyt_c_biogenesis_CcsA/CcmC"/>
</dbReference>
<feature type="transmembrane region" description="Helical" evidence="9">
    <location>
        <begin position="140"/>
        <end position="158"/>
    </location>
</feature>